<dbReference type="EMBL" id="JBCNJP010000010">
    <property type="protein sequence ID" value="KAK9071841.1"/>
    <property type="molecule type" value="Genomic_DNA"/>
</dbReference>
<evidence type="ECO:0000256" key="3">
    <source>
        <dbReference type="ARBA" id="ARBA00022490"/>
    </source>
</evidence>
<gene>
    <name evidence="7" type="ORF">SSX86_008271</name>
</gene>
<dbReference type="Gene3D" id="2.130.10.10">
    <property type="entry name" value="YVTN repeat-like/Quinoprotein amine dehydrogenase"/>
    <property type="match status" value="1"/>
</dbReference>
<proteinExistence type="predicted"/>
<dbReference type="GO" id="GO:0005737">
    <property type="term" value="C:cytoplasm"/>
    <property type="evidence" value="ECO:0007669"/>
    <property type="project" value="UniProtKB-SubCell"/>
</dbReference>
<evidence type="ECO:0000256" key="6">
    <source>
        <dbReference type="ARBA" id="ARBA00023242"/>
    </source>
</evidence>
<organism evidence="7 8">
    <name type="scientific">Deinandra increscens subsp. villosa</name>
    <dbReference type="NCBI Taxonomy" id="3103831"/>
    <lineage>
        <taxon>Eukaryota</taxon>
        <taxon>Viridiplantae</taxon>
        <taxon>Streptophyta</taxon>
        <taxon>Embryophyta</taxon>
        <taxon>Tracheophyta</taxon>
        <taxon>Spermatophyta</taxon>
        <taxon>Magnoliopsida</taxon>
        <taxon>eudicotyledons</taxon>
        <taxon>Gunneridae</taxon>
        <taxon>Pentapetalae</taxon>
        <taxon>asterids</taxon>
        <taxon>campanulids</taxon>
        <taxon>Asterales</taxon>
        <taxon>Asteraceae</taxon>
        <taxon>Asteroideae</taxon>
        <taxon>Heliantheae alliance</taxon>
        <taxon>Madieae</taxon>
        <taxon>Madiinae</taxon>
        <taxon>Deinandra</taxon>
    </lineage>
</organism>
<dbReference type="GO" id="GO:0002098">
    <property type="term" value="P:tRNA wobble uridine modification"/>
    <property type="evidence" value="ECO:0007669"/>
    <property type="project" value="InterPro"/>
</dbReference>
<dbReference type="SUPFAM" id="SSF50978">
    <property type="entry name" value="WD40 repeat-like"/>
    <property type="match status" value="1"/>
</dbReference>
<keyword evidence="5" id="KW-0677">Repeat</keyword>
<dbReference type="InterPro" id="IPR015943">
    <property type="entry name" value="WD40/YVTN_repeat-like_dom_sf"/>
</dbReference>
<reference evidence="7 8" key="1">
    <citation type="submission" date="2024-04" db="EMBL/GenBank/DDBJ databases">
        <title>The reference genome of an endangered Asteraceae, Deinandra increscens subsp. villosa, native to the Central Coast of California.</title>
        <authorList>
            <person name="Guilliams M."/>
            <person name="Hasenstab-Lehman K."/>
            <person name="Meyer R."/>
            <person name="Mcevoy S."/>
        </authorList>
    </citation>
    <scope>NUCLEOTIDE SEQUENCE [LARGE SCALE GENOMIC DNA]</scope>
    <source>
        <tissue evidence="7">Leaf</tissue>
    </source>
</reference>
<dbReference type="InterPro" id="IPR037289">
    <property type="entry name" value="Elp2"/>
</dbReference>
<dbReference type="Proteomes" id="UP001408789">
    <property type="component" value="Unassembled WGS sequence"/>
</dbReference>
<keyword evidence="3" id="KW-0963">Cytoplasm</keyword>
<evidence type="ECO:0000256" key="5">
    <source>
        <dbReference type="ARBA" id="ARBA00022737"/>
    </source>
</evidence>
<keyword evidence="8" id="KW-1185">Reference proteome</keyword>
<dbReference type="GO" id="GO:0033588">
    <property type="term" value="C:elongator holoenzyme complex"/>
    <property type="evidence" value="ECO:0007669"/>
    <property type="project" value="InterPro"/>
</dbReference>
<evidence type="ECO:0000256" key="4">
    <source>
        <dbReference type="ARBA" id="ARBA00022574"/>
    </source>
</evidence>
<keyword evidence="4" id="KW-0853">WD repeat</keyword>
<keyword evidence="6" id="KW-0539">Nucleus</keyword>
<dbReference type="PANTHER" id="PTHR44111:SF1">
    <property type="entry name" value="ELONGATOR COMPLEX PROTEIN 2"/>
    <property type="match status" value="1"/>
</dbReference>
<evidence type="ECO:0000313" key="8">
    <source>
        <dbReference type="Proteomes" id="UP001408789"/>
    </source>
</evidence>
<evidence type="ECO:0000313" key="7">
    <source>
        <dbReference type="EMBL" id="KAK9071841.1"/>
    </source>
</evidence>
<dbReference type="InterPro" id="IPR036322">
    <property type="entry name" value="WD40_repeat_dom_sf"/>
</dbReference>
<comment type="caution">
    <text evidence="7">The sequence shown here is derived from an EMBL/GenBank/DDBJ whole genome shotgun (WGS) entry which is preliminary data.</text>
</comment>
<evidence type="ECO:0000256" key="1">
    <source>
        <dbReference type="ARBA" id="ARBA00004123"/>
    </source>
</evidence>
<protein>
    <submittedName>
        <fullName evidence="7">Uncharacterized protein</fullName>
    </submittedName>
</protein>
<evidence type="ECO:0000256" key="2">
    <source>
        <dbReference type="ARBA" id="ARBA00004496"/>
    </source>
</evidence>
<sequence>MAENRAVDAERVFIGGGCNRIVNNVSWGACGLISFGSQNAVSIFCPQTAKILTTLPGHKASVNCTHWLPSSKFAFKGSSLSSFDLANDKLKIRVHFIKKSKGIRAALDQFCFFCETSKV</sequence>
<dbReference type="PANTHER" id="PTHR44111">
    <property type="entry name" value="ELONGATOR COMPLEX PROTEIN 2"/>
    <property type="match status" value="1"/>
</dbReference>
<dbReference type="GO" id="GO:0005634">
    <property type="term" value="C:nucleus"/>
    <property type="evidence" value="ECO:0007669"/>
    <property type="project" value="UniProtKB-SubCell"/>
</dbReference>
<dbReference type="AlphaFoldDB" id="A0AAP0DC94"/>
<name>A0AAP0DC94_9ASTR</name>
<accession>A0AAP0DC94</accession>
<comment type="subcellular location">
    <subcellularLocation>
        <location evidence="2">Cytoplasm</location>
    </subcellularLocation>
    <subcellularLocation>
        <location evidence="1">Nucleus</location>
    </subcellularLocation>
</comment>